<accession>A0A6S6QTR5</accession>
<feature type="compositionally biased region" description="Pro residues" evidence="1">
    <location>
        <begin position="101"/>
        <end position="114"/>
    </location>
</feature>
<dbReference type="Proteomes" id="UP000515317">
    <property type="component" value="Chromosome"/>
</dbReference>
<dbReference type="PRINTS" id="PR01217">
    <property type="entry name" value="PRICHEXTENSN"/>
</dbReference>
<organism evidence="2 3">
    <name type="scientific">Terrihabitans soli</name>
    <dbReference type="NCBI Taxonomy" id="708113"/>
    <lineage>
        <taxon>Bacteria</taxon>
        <taxon>Pseudomonadati</taxon>
        <taxon>Pseudomonadota</taxon>
        <taxon>Alphaproteobacteria</taxon>
        <taxon>Hyphomicrobiales</taxon>
        <taxon>Terrihabitans</taxon>
    </lineage>
</organism>
<evidence type="ECO:0000256" key="1">
    <source>
        <dbReference type="SAM" id="MobiDB-lite"/>
    </source>
</evidence>
<dbReference type="EMBL" id="AP023361">
    <property type="protein sequence ID" value="BCJ90330.1"/>
    <property type="molecule type" value="Genomic_DNA"/>
</dbReference>
<gene>
    <name evidence="2" type="ORF">IZ6_10650</name>
</gene>
<sequence>MPAPLTDVPTLRPPTDVLVETPERLTEAPTPAALPTEELTDAPERLTDAPALMPPTDAPADMPPRPTEAPAEMPPLLLFEELLLLAAPPELEEPDDVLLPLPRPPRPPPNPPRPSASAGSASANVMATAVAAVFLNIGSSLRWPRWQLRFDVMAAALPAE</sequence>
<reference evidence="2 3" key="1">
    <citation type="submission" date="2020-08" db="EMBL/GenBank/DDBJ databases">
        <title>Genome sequence of Rhizobiales bacterium strain IZ6.</title>
        <authorList>
            <person name="Nakai R."/>
            <person name="Naganuma T."/>
        </authorList>
    </citation>
    <scope>NUCLEOTIDE SEQUENCE [LARGE SCALE GENOMIC DNA]</scope>
    <source>
        <strain evidence="2 3">IZ6</strain>
    </source>
</reference>
<name>A0A6S6QTR5_9HYPH</name>
<dbReference type="KEGG" id="tso:IZ6_10650"/>
<feature type="compositionally biased region" description="Pro residues" evidence="1">
    <location>
        <begin position="52"/>
        <end position="67"/>
    </location>
</feature>
<protein>
    <submittedName>
        <fullName evidence="2">Uncharacterized protein</fullName>
    </submittedName>
</protein>
<dbReference type="AlphaFoldDB" id="A0A6S6QTR5"/>
<evidence type="ECO:0000313" key="2">
    <source>
        <dbReference type="EMBL" id="BCJ90330.1"/>
    </source>
</evidence>
<proteinExistence type="predicted"/>
<keyword evidence="3" id="KW-1185">Reference proteome</keyword>
<feature type="region of interest" description="Disordered" evidence="1">
    <location>
        <begin position="1"/>
        <end position="71"/>
    </location>
</feature>
<evidence type="ECO:0000313" key="3">
    <source>
        <dbReference type="Proteomes" id="UP000515317"/>
    </source>
</evidence>
<feature type="region of interest" description="Disordered" evidence="1">
    <location>
        <begin position="89"/>
        <end position="122"/>
    </location>
</feature>